<reference evidence="2" key="1">
    <citation type="submission" date="2023-06" db="EMBL/GenBank/DDBJ databases">
        <title>Genomic of Parafulvivirga corallium.</title>
        <authorList>
            <person name="Wang G."/>
        </authorList>
    </citation>
    <scope>NUCLEOTIDE SEQUENCE</scope>
    <source>
        <strain evidence="2">BMA10</strain>
    </source>
</reference>
<gene>
    <name evidence="2" type="ORF">QQ008_11820</name>
</gene>
<organism evidence="2 3">
    <name type="scientific">Splendidivirga corallicola</name>
    <dbReference type="NCBI Taxonomy" id="3051826"/>
    <lineage>
        <taxon>Bacteria</taxon>
        <taxon>Pseudomonadati</taxon>
        <taxon>Bacteroidota</taxon>
        <taxon>Cytophagia</taxon>
        <taxon>Cytophagales</taxon>
        <taxon>Splendidivirgaceae</taxon>
        <taxon>Splendidivirga</taxon>
    </lineage>
</organism>
<sequence>MTTFYQKEIRLPAFSRGFHLITHIIEREFVELQEISIGTLQVFIQHTSASLTINENADPTVRLDFESHMNQMVPENAPYFKHTLEGPDDMPAHIKSALMGNSLSIPITNGTMNLGIWQGIYLCEHRNHGGSRKIVVTAFGNQRRL</sequence>
<dbReference type="PANTHER" id="PTHR30615:SF8">
    <property type="entry name" value="UPF0047 PROTEIN C4A8.02C"/>
    <property type="match status" value="1"/>
</dbReference>
<proteinExistence type="inferred from homology"/>
<protein>
    <submittedName>
        <fullName evidence="2">Secondary thiamine-phosphate synthase enzyme YjbQ</fullName>
    </submittedName>
</protein>
<accession>A0ABT8KMV3</accession>
<evidence type="ECO:0000313" key="3">
    <source>
        <dbReference type="Proteomes" id="UP001172082"/>
    </source>
</evidence>
<evidence type="ECO:0000256" key="1">
    <source>
        <dbReference type="ARBA" id="ARBA00005534"/>
    </source>
</evidence>
<dbReference type="InterPro" id="IPR001602">
    <property type="entry name" value="UPF0047_YjbQ-like"/>
</dbReference>
<comment type="caution">
    <text evidence="2">The sequence shown here is derived from an EMBL/GenBank/DDBJ whole genome shotgun (WGS) entry which is preliminary data.</text>
</comment>
<dbReference type="RefSeq" id="WP_346752083.1">
    <property type="nucleotide sequence ID" value="NZ_JAUJEA010000003.1"/>
</dbReference>
<dbReference type="PANTHER" id="PTHR30615">
    <property type="entry name" value="UNCHARACTERIZED PROTEIN YJBQ-RELATED"/>
    <property type="match status" value="1"/>
</dbReference>
<evidence type="ECO:0000313" key="2">
    <source>
        <dbReference type="EMBL" id="MDN5202060.1"/>
    </source>
</evidence>
<dbReference type="Gene3D" id="2.60.120.460">
    <property type="entry name" value="YjbQ-like"/>
    <property type="match status" value="1"/>
</dbReference>
<dbReference type="Pfam" id="PF01894">
    <property type="entry name" value="YjbQ"/>
    <property type="match status" value="1"/>
</dbReference>
<name>A0ABT8KMV3_9BACT</name>
<dbReference type="InterPro" id="IPR035917">
    <property type="entry name" value="YjbQ-like_sf"/>
</dbReference>
<dbReference type="SUPFAM" id="SSF111038">
    <property type="entry name" value="YjbQ-like"/>
    <property type="match status" value="1"/>
</dbReference>
<dbReference type="NCBIfam" id="TIGR00149">
    <property type="entry name" value="TIGR00149_YjbQ"/>
    <property type="match status" value="1"/>
</dbReference>
<dbReference type="EMBL" id="JAUJEA010000003">
    <property type="protein sequence ID" value="MDN5202060.1"/>
    <property type="molecule type" value="Genomic_DNA"/>
</dbReference>
<comment type="similarity">
    <text evidence="1">Belongs to the UPF0047 family.</text>
</comment>
<keyword evidence="3" id="KW-1185">Reference proteome</keyword>
<dbReference type="Proteomes" id="UP001172082">
    <property type="component" value="Unassembled WGS sequence"/>
</dbReference>
<dbReference type="PIRSF" id="PIRSF004681">
    <property type="entry name" value="UCP004681"/>
    <property type="match status" value="1"/>
</dbReference>